<reference evidence="1 2" key="1">
    <citation type="submission" date="2020-05" db="EMBL/GenBank/DDBJ databases">
        <title>Identification and distribution of gene clusters putatively required for synthesis of sphingolipid metabolism inhibitors in phylogenetically diverse species of the filamentous fungus Fusarium.</title>
        <authorList>
            <person name="Kim H.-S."/>
            <person name="Busman M."/>
            <person name="Brown D.W."/>
            <person name="Divon H."/>
            <person name="Uhlig S."/>
            <person name="Proctor R.H."/>
        </authorList>
    </citation>
    <scope>NUCLEOTIDE SEQUENCE [LARGE SCALE GENOMIC DNA]</scope>
    <source>
        <strain evidence="1 2">NRRL 25211</strain>
    </source>
</reference>
<proteinExistence type="predicted"/>
<evidence type="ECO:0000313" key="1">
    <source>
        <dbReference type="EMBL" id="KAF5585768.1"/>
    </source>
</evidence>
<comment type="caution">
    <text evidence="1">The sequence shown here is derived from an EMBL/GenBank/DDBJ whole genome shotgun (WGS) entry which is preliminary data.</text>
</comment>
<organism evidence="1 2">
    <name type="scientific">Fusarium pseudoanthophilum</name>
    <dbReference type="NCBI Taxonomy" id="48495"/>
    <lineage>
        <taxon>Eukaryota</taxon>
        <taxon>Fungi</taxon>
        <taxon>Dikarya</taxon>
        <taxon>Ascomycota</taxon>
        <taxon>Pezizomycotina</taxon>
        <taxon>Sordariomycetes</taxon>
        <taxon>Hypocreomycetidae</taxon>
        <taxon>Hypocreales</taxon>
        <taxon>Nectriaceae</taxon>
        <taxon>Fusarium</taxon>
        <taxon>Fusarium fujikuroi species complex</taxon>
    </lineage>
</organism>
<name>A0A8H5L6U2_9HYPO</name>
<sequence length="132" mass="14892">MAIIVVLSRVTDHAPLLREQLSLKARKYPLHTIQKLLAAVHLAQMLDQLVRRALSTSIIVWIAECVPSPAAICAYKVPVIEQISSLLLGFYTVIASKKERFQFLEPKFELTLCRVFLLRIVAGWLVVAKELV</sequence>
<gene>
    <name evidence="1" type="ORF">FPANT_7394</name>
</gene>
<protein>
    <submittedName>
        <fullName evidence="1">Uncharacterized protein</fullName>
    </submittedName>
</protein>
<accession>A0A8H5L6U2</accession>
<evidence type="ECO:0000313" key="2">
    <source>
        <dbReference type="Proteomes" id="UP000544095"/>
    </source>
</evidence>
<dbReference type="EMBL" id="JAAOAR010000362">
    <property type="protein sequence ID" value="KAF5585768.1"/>
    <property type="molecule type" value="Genomic_DNA"/>
</dbReference>
<dbReference type="AlphaFoldDB" id="A0A8H5L6U2"/>
<keyword evidence="2" id="KW-1185">Reference proteome</keyword>
<dbReference type="Proteomes" id="UP000544095">
    <property type="component" value="Unassembled WGS sequence"/>
</dbReference>